<dbReference type="EMBL" id="KQ964245">
    <property type="protein sequence ID" value="KXJ96412.1"/>
    <property type="molecule type" value="Genomic_DNA"/>
</dbReference>
<dbReference type="Proteomes" id="UP000070501">
    <property type="component" value="Unassembled WGS sequence"/>
</dbReference>
<accession>A0A136JGY8</accession>
<evidence type="ECO:0000256" key="1">
    <source>
        <dbReference type="SAM" id="Coils"/>
    </source>
</evidence>
<feature type="coiled-coil region" evidence="1">
    <location>
        <begin position="34"/>
        <end position="68"/>
    </location>
</feature>
<gene>
    <name evidence="3" type="ORF">Micbo1qcDRAFT_154975</name>
</gene>
<feature type="region of interest" description="Disordered" evidence="2">
    <location>
        <begin position="97"/>
        <end position="116"/>
    </location>
</feature>
<protein>
    <submittedName>
        <fullName evidence="3">Centromere protein Q</fullName>
    </submittedName>
</protein>
<keyword evidence="4" id="KW-1185">Reference proteome</keyword>
<evidence type="ECO:0000313" key="3">
    <source>
        <dbReference type="EMBL" id="KXJ96412.1"/>
    </source>
</evidence>
<evidence type="ECO:0000313" key="4">
    <source>
        <dbReference type="Proteomes" id="UP000070501"/>
    </source>
</evidence>
<sequence length="188" mass="20810">MPFPPPPPGGSTKREDELEFEKTIAGLEALEYQLDPLLHSVQLLQREKERAEKELEREYKVLNRLTANARTAARERKGHLRKMHGLVPERLEQQGDEYAAEEEHDPTSNAKGADSTKAVDNVFSGLAELGDKELSGLATQIANHMDSLKSNLRQIDGIVPAIGQTQAALRARLLGHFDAEVVDELVLG</sequence>
<dbReference type="Pfam" id="PF13094">
    <property type="entry name" value="CENP-Q"/>
    <property type="match status" value="1"/>
</dbReference>
<dbReference type="STRING" id="196109.A0A136JGY8"/>
<dbReference type="OrthoDB" id="2420947at2759"/>
<dbReference type="InParanoid" id="A0A136JGY8"/>
<dbReference type="AlphaFoldDB" id="A0A136JGY8"/>
<name>A0A136JGY8_9PEZI</name>
<dbReference type="InterPro" id="IPR025212">
    <property type="entry name" value="CAD_CENP-Q"/>
</dbReference>
<keyword evidence="1" id="KW-0175">Coiled coil</keyword>
<evidence type="ECO:0000256" key="2">
    <source>
        <dbReference type="SAM" id="MobiDB-lite"/>
    </source>
</evidence>
<reference evidence="4" key="1">
    <citation type="submission" date="2016-02" db="EMBL/GenBank/DDBJ databases">
        <title>Draft genome sequence of Microdochium bolleyi, a fungal endophyte of beachgrass.</title>
        <authorList>
            <consortium name="DOE Joint Genome Institute"/>
            <person name="David A.S."/>
            <person name="May G."/>
            <person name="Haridas S."/>
            <person name="Lim J."/>
            <person name="Wang M."/>
            <person name="Labutti K."/>
            <person name="Lipzen A."/>
            <person name="Barry K."/>
            <person name="Grigoriev I.V."/>
        </authorList>
    </citation>
    <scope>NUCLEOTIDE SEQUENCE [LARGE SCALE GENOMIC DNA]</scope>
    <source>
        <strain evidence="4">J235TASD1</strain>
    </source>
</reference>
<organism evidence="3 4">
    <name type="scientific">Microdochium bolleyi</name>
    <dbReference type="NCBI Taxonomy" id="196109"/>
    <lineage>
        <taxon>Eukaryota</taxon>
        <taxon>Fungi</taxon>
        <taxon>Dikarya</taxon>
        <taxon>Ascomycota</taxon>
        <taxon>Pezizomycotina</taxon>
        <taxon>Sordariomycetes</taxon>
        <taxon>Xylariomycetidae</taxon>
        <taxon>Xylariales</taxon>
        <taxon>Microdochiaceae</taxon>
        <taxon>Microdochium</taxon>
    </lineage>
</organism>
<proteinExistence type="predicted"/>